<dbReference type="AlphaFoldDB" id="A0A0C3BXW5"/>
<protein>
    <recommendedName>
        <fullName evidence="3">F-box domain-containing protein</fullName>
    </recommendedName>
</protein>
<dbReference type="InterPro" id="IPR032675">
    <property type="entry name" value="LRR_dom_sf"/>
</dbReference>
<dbReference type="Gene3D" id="3.80.10.10">
    <property type="entry name" value="Ribonuclease Inhibitor"/>
    <property type="match status" value="1"/>
</dbReference>
<sequence length="591" mass="66975">MTVEYLKSQCKGLTERAFQAAAGVPRKLGIQKGILPPIGNIPREILEEIFIATHSPCWPQRVRVADLPWALSQVCWIWRDTALKMPTLWATLPTIDLGVDSDNSAKNLILLVKLFIRRSGVHGLTLQIILDPYSSPHPDLIEVVDVLVANSTRWRRVSMEPRDRLIERMNGIKGRLEELEALHLNVGHSLPPDRNDIDLFQSAPKLKQVCIEGRPVPDRSILLPYSQLTDYSSEGDNKHLSDLLGTPRPNLQRLSTRKISAYYMRMLSPIRPSMLSSVSNLTKLVFEFPFPSNESSLHILDALVLPVIEDLRLTSRYDENLVSSVSSLISRSRSSTLKTLCLHMGRHHVPPGELIPLLRHTPSLEHLSITLPPAKDITHLSCNPAVAPQLRTCGFYISHIHSLPDVLAALNLLTKCCEDIEDTDLHSNGSRTLQTVYLQRSFPYTPPHAFEEKQRELGGWSSLTQTHDDFCWLKKSLYKYFPEIDPQSWSEVDYQPSKDSMSSKAKRLLLLSIAKDLPVTEVAEIYASGIHHALMIISKSRNGKYRRATEKVLEKWRPLIEESAEDLHWAMVERQHLIYLSKRNSSVIPSS</sequence>
<accession>A0A0C3BXW5</accession>
<reference evidence="1 2" key="1">
    <citation type="submission" date="2014-04" db="EMBL/GenBank/DDBJ databases">
        <authorList>
            <consortium name="DOE Joint Genome Institute"/>
            <person name="Kuo A."/>
            <person name="Gay G."/>
            <person name="Dore J."/>
            <person name="Kohler A."/>
            <person name="Nagy L.G."/>
            <person name="Floudas D."/>
            <person name="Copeland A."/>
            <person name="Barry K.W."/>
            <person name="Cichocki N."/>
            <person name="Veneault-Fourrey C."/>
            <person name="LaButti K."/>
            <person name="Lindquist E.A."/>
            <person name="Lipzen A."/>
            <person name="Lundell T."/>
            <person name="Morin E."/>
            <person name="Murat C."/>
            <person name="Sun H."/>
            <person name="Tunlid A."/>
            <person name="Henrissat B."/>
            <person name="Grigoriev I.V."/>
            <person name="Hibbett D.S."/>
            <person name="Martin F."/>
            <person name="Nordberg H.P."/>
            <person name="Cantor M.N."/>
            <person name="Hua S.X."/>
        </authorList>
    </citation>
    <scope>NUCLEOTIDE SEQUENCE [LARGE SCALE GENOMIC DNA]</scope>
    <source>
        <strain evidence="2">h7</strain>
    </source>
</reference>
<organism evidence="1 2">
    <name type="scientific">Hebeloma cylindrosporum</name>
    <dbReference type="NCBI Taxonomy" id="76867"/>
    <lineage>
        <taxon>Eukaryota</taxon>
        <taxon>Fungi</taxon>
        <taxon>Dikarya</taxon>
        <taxon>Basidiomycota</taxon>
        <taxon>Agaricomycotina</taxon>
        <taxon>Agaricomycetes</taxon>
        <taxon>Agaricomycetidae</taxon>
        <taxon>Agaricales</taxon>
        <taxon>Agaricineae</taxon>
        <taxon>Hymenogastraceae</taxon>
        <taxon>Hebeloma</taxon>
    </lineage>
</organism>
<dbReference type="Proteomes" id="UP000053424">
    <property type="component" value="Unassembled WGS sequence"/>
</dbReference>
<dbReference type="OrthoDB" id="3365698at2759"/>
<evidence type="ECO:0000313" key="1">
    <source>
        <dbReference type="EMBL" id="KIM36899.1"/>
    </source>
</evidence>
<evidence type="ECO:0008006" key="3">
    <source>
        <dbReference type="Google" id="ProtNLM"/>
    </source>
</evidence>
<proteinExistence type="predicted"/>
<name>A0A0C3BXW5_HEBCY</name>
<evidence type="ECO:0000313" key="2">
    <source>
        <dbReference type="Proteomes" id="UP000053424"/>
    </source>
</evidence>
<gene>
    <name evidence="1" type="ORF">M413DRAFT_31296</name>
</gene>
<dbReference type="HOGENOM" id="CLU_023633_0_0_1"/>
<keyword evidence="2" id="KW-1185">Reference proteome</keyword>
<dbReference type="EMBL" id="KN831801">
    <property type="protein sequence ID" value="KIM36899.1"/>
    <property type="molecule type" value="Genomic_DNA"/>
</dbReference>
<reference evidence="2" key="2">
    <citation type="submission" date="2015-01" db="EMBL/GenBank/DDBJ databases">
        <title>Evolutionary Origins and Diversification of the Mycorrhizal Mutualists.</title>
        <authorList>
            <consortium name="DOE Joint Genome Institute"/>
            <consortium name="Mycorrhizal Genomics Consortium"/>
            <person name="Kohler A."/>
            <person name="Kuo A."/>
            <person name="Nagy L.G."/>
            <person name="Floudas D."/>
            <person name="Copeland A."/>
            <person name="Barry K.W."/>
            <person name="Cichocki N."/>
            <person name="Veneault-Fourrey C."/>
            <person name="LaButti K."/>
            <person name="Lindquist E.A."/>
            <person name="Lipzen A."/>
            <person name="Lundell T."/>
            <person name="Morin E."/>
            <person name="Murat C."/>
            <person name="Riley R."/>
            <person name="Ohm R."/>
            <person name="Sun H."/>
            <person name="Tunlid A."/>
            <person name="Henrissat B."/>
            <person name="Grigoriev I.V."/>
            <person name="Hibbett D.S."/>
            <person name="Martin F."/>
        </authorList>
    </citation>
    <scope>NUCLEOTIDE SEQUENCE [LARGE SCALE GENOMIC DNA]</scope>
    <source>
        <strain evidence="2">h7</strain>
    </source>
</reference>